<feature type="transmembrane region" description="Helical" evidence="1">
    <location>
        <begin position="774"/>
        <end position="800"/>
    </location>
</feature>
<feature type="transmembrane region" description="Helical" evidence="1">
    <location>
        <begin position="739"/>
        <end position="762"/>
    </location>
</feature>
<feature type="transmembrane region" description="Helical" evidence="1">
    <location>
        <begin position="671"/>
        <end position="696"/>
    </location>
</feature>
<evidence type="ECO:0000256" key="1">
    <source>
        <dbReference type="SAM" id="Phobius"/>
    </source>
</evidence>
<keyword evidence="1" id="KW-0472">Membrane</keyword>
<evidence type="ECO:0000313" key="3">
    <source>
        <dbReference type="Proteomes" id="UP001172102"/>
    </source>
</evidence>
<reference evidence="2" key="1">
    <citation type="submission" date="2023-06" db="EMBL/GenBank/DDBJ databases">
        <title>Genome-scale phylogeny and comparative genomics of the fungal order Sordariales.</title>
        <authorList>
            <consortium name="Lawrence Berkeley National Laboratory"/>
            <person name="Hensen N."/>
            <person name="Bonometti L."/>
            <person name="Westerberg I."/>
            <person name="Brannstrom I.O."/>
            <person name="Guillou S."/>
            <person name="Cros-Aarteil S."/>
            <person name="Calhoun S."/>
            <person name="Haridas S."/>
            <person name="Kuo A."/>
            <person name="Mondo S."/>
            <person name="Pangilinan J."/>
            <person name="Riley R."/>
            <person name="Labutti K."/>
            <person name="Andreopoulos B."/>
            <person name="Lipzen A."/>
            <person name="Chen C."/>
            <person name="Yanf M."/>
            <person name="Daum C."/>
            <person name="Ng V."/>
            <person name="Clum A."/>
            <person name="Steindorff A."/>
            <person name="Ohm R."/>
            <person name="Martin F."/>
            <person name="Silar P."/>
            <person name="Natvig D."/>
            <person name="Lalanne C."/>
            <person name="Gautier V."/>
            <person name="Ament-Velasquez S.L."/>
            <person name="Kruys A."/>
            <person name="Hutchinson M.I."/>
            <person name="Powell A.J."/>
            <person name="Barry K."/>
            <person name="Miller A.N."/>
            <person name="Grigoriev I.V."/>
            <person name="Debuchy R."/>
            <person name="Gladieux P."/>
            <person name="Thoren M.H."/>
            <person name="Johannesson H."/>
        </authorList>
    </citation>
    <scope>NUCLEOTIDE SEQUENCE</scope>
    <source>
        <strain evidence="2">SMH4607-1</strain>
    </source>
</reference>
<proteinExistence type="predicted"/>
<keyword evidence="1" id="KW-0812">Transmembrane</keyword>
<dbReference type="AlphaFoldDB" id="A0AA40AYK5"/>
<dbReference type="Proteomes" id="UP001172102">
    <property type="component" value="Unassembled WGS sequence"/>
</dbReference>
<feature type="transmembrane region" description="Helical" evidence="1">
    <location>
        <begin position="548"/>
        <end position="567"/>
    </location>
</feature>
<dbReference type="EMBL" id="JAUKUA010000002">
    <property type="protein sequence ID" value="KAK0724377.1"/>
    <property type="molecule type" value="Genomic_DNA"/>
</dbReference>
<name>A0AA40AYK5_9PEZI</name>
<protein>
    <submittedName>
        <fullName evidence="2">Uncharacterized protein</fullName>
    </submittedName>
</protein>
<keyword evidence="1" id="KW-1133">Transmembrane helix</keyword>
<organism evidence="2 3">
    <name type="scientific">Lasiosphaeris hirsuta</name>
    <dbReference type="NCBI Taxonomy" id="260670"/>
    <lineage>
        <taxon>Eukaryota</taxon>
        <taxon>Fungi</taxon>
        <taxon>Dikarya</taxon>
        <taxon>Ascomycota</taxon>
        <taxon>Pezizomycotina</taxon>
        <taxon>Sordariomycetes</taxon>
        <taxon>Sordariomycetidae</taxon>
        <taxon>Sordariales</taxon>
        <taxon>Lasiosphaeriaceae</taxon>
        <taxon>Lasiosphaeris</taxon>
    </lineage>
</organism>
<accession>A0AA40AYK5</accession>
<keyword evidence="3" id="KW-1185">Reference proteome</keyword>
<sequence length="861" mass="93038">MASLSQSRLQEELVRLVTTHPTDAELRPARSALMWLSVAQRPLRAHELWVALQVEESKDMEHIERLLTHPSYADEAKAASALQSLLGTLITATPDPSSSAVFISLRDPSLSTFLNHIESANPNPPARILQLAFSTSQAHIFAASICMAICAATPLHLAHVHSPATAGGLVLYGWAHWRAHLALSGYGLDNANAAGLANSMIFGVCADVLVFLLALNDFVTGPVTFAAGQGRTRAAALVRAVQEALERPIFVLAGVVQGQEYARTMQGARDIFEGSKFSGGGKGSGVPLVAAGSKVETLRIDGLLADTLPLFGDVERRVVKSFAEVARGLRALAMLVAQPALYDELRKEYAEGWSPLDILVNAADWMESVASYPYWHEISDSASSNPLVVTDTSDPNYDTALLVLSRARKDGTAPAASRRSEAAESQLAARANVPLKLSPLRWKAASALDKVRALREPTSGATFTLNDPRFLQQRTWSFATFPSEMQGSSDVSYLTPFIPSALRRFFRRRIIPLLKPVLSSGIWDSVDAFASGAFTVGLSNAWPSIKSGLLSAGYPAALFYFLCAILLNHIRRILFPWLNAYMWYDPMEDLRLALSNPDAFLSKTLSTSYGWMAFSYAQKWVTDIVTAIAVGLIISNNGNIPAESLASLGPNPDPTVFALVSRMMDAAKIGYMAWIFSSIEYIFARTVNTFAFVAAYYKLLSGGDAEYVVLGQILKQHWPMVLFTGFQLFSYIRHGLWTLLWSSVVCALAGQPGLLLVFAGVAGGVTAVIKWRSVFFMALEVSGVFIAAGFLVSAVVLLGVEFVEDPLGLQASTAVARKRGARARAVLPRGAGGRVGILSRKGAAPVIRRGVTVEEVEGSDI</sequence>
<gene>
    <name evidence="2" type="ORF">B0H67DRAFT_480443</name>
</gene>
<evidence type="ECO:0000313" key="2">
    <source>
        <dbReference type="EMBL" id="KAK0724377.1"/>
    </source>
</evidence>
<comment type="caution">
    <text evidence="2">The sequence shown here is derived from an EMBL/GenBank/DDBJ whole genome shotgun (WGS) entry which is preliminary data.</text>
</comment>